<feature type="region of interest" description="Disordered" evidence="6">
    <location>
        <begin position="1231"/>
        <end position="1262"/>
    </location>
</feature>
<reference evidence="9" key="1">
    <citation type="journal article" date="2022" name="DNA Res.">
        <title>Genome analysis of five recently described species of the CUG-Ser clade uncovers Candida theae as a new hybrid lineage with pathogenic potential in the Candida parapsilosis species complex.</title>
        <authorList>
            <person name="Mixao V."/>
            <person name="Del Olmo V."/>
            <person name="Hegedusova E."/>
            <person name="Saus E."/>
            <person name="Pryszcz L."/>
            <person name="Cillingova A."/>
            <person name="Nosek J."/>
            <person name="Gabaldon T."/>
        </authorList>
    </citation>
    <scope>NUCLEOTIDE SEQUENCE</scope>
    <source>
        <strain evidence="9">CBS 10844</strain>
    </source>
</reference>
<evidence type="ECO:0000256" key="2">
    <source>
        <dbReference type="ARBA" id="ARBA00022553"/>
    </source>
</evidence>
<dbReference type="RefSeq" id="XP_049182499.1">
    <property type="nucleotide sequence ID" value="XM_049324919.1"/>
</dbReference>
<evidence type="ECO:0000256" key="5">
    <source>
        <dbReference type="PIRNR" id="PIRNR037320"/>
    </source>
</evidence>
<dbReference type="InterPro" id="IPR017173">
    <property type="entry name" value="Sac3"/>
</dbReference>
<dbReference type="InterPro" id="IPR024293">
    <property type="entry name" value="SAC3_helical"/>
</dbReference>
<feature type="region of interest" description="Disordered" evidence="6">
    <location>
        <begin position="1318"/>
        <end position="1346"/>
    </location>
</feature>
<protein>
    <recommendedName>
        <fullName evidence="5">Nuclear mRNA export factor</fullName>
    </recommendedName>
</protein>
<sequence length="1370" mass="154392">MSFQFQFGTSNASNSNNSTSNSRSTPFFNFTSNNKTAFNALPSNSAKNNAVASSTNNSAASLDKQLKRSKKVDGNSNRHDTESKNENSAMIDNLDEPKRIIQKQKPDEIQTFTQEDIALTGTLFTNPEALGFRKQNKHIPSRPIPKFFFTQPKYLTTVPFTQNEWDKQNQIKMEQMEAANQGKDYQGLYEELQKLREVERKEMEKLGLVDAENIAKSLNDAIAFRGSCLDMCPVFERVRRQLENNVKNLEKDPQTNKISKERAIKAFSRPAAGQPPPLPSEVRPPHVLVETLDYLIEEIVNKLPDAHSFLWDRTRSIRQDFTYQNSFGPEAVDCNEKIVRIHLLSLHIMAGSDVEYSQQQELEQFNKALQTLMEIYQDVRNNGGKCANEAEFRAYHLLSHIRDPDLERQIQNLPNEIYNASHVQIALQLRKLASQNNVVERGVKNLVGALNMYVEFFRTVYNEQTPLLIACLLETQFSEIRFYALKAMARSFHSKGKGYSLLMLQDALGFDSSEKLLAFLKYYEIETIEQNGEVLVDLFNQEKLKLQYKLNSFQEKPKYPPVYSRQIDQKINGHDLKHFITSGFPNTTFNLNSDSKKAVQPYPFEHDFKPSPSITPTTKITAAAVAATAKTPATFQSISRSNGAFQPNKIMFQQPLQTTTPQSASAFQFGGVGGSRTTAQEKKQNPLVTTATAAAAAASATPILTKPVTMITSDKPAPTKVDFSSFSKSLPGKSEDMFASKKVTFNSIPEVKIISSGGSEGIPSSTSSSPPPPPPPSHLSAQESGLITAASIQKSSAAVPPVKKKTLIENSQFPKALRDYTEEISKNIADSELETFLRKIFFSYKAQVERRSTIKALSSDLYLAFLSEVIYECTSEVIAREFSDNLSKKHTLEKIVRNARRCVESYRQRKLKGQEFSAVSFTRGSKRRVSSSSVVSSHTEDSIIKKRRQMSRPISNLDISKKRKEMKELWSPLDLKKFIDACADGIQLKIDEDNLELTCLLVVEDWQSSYSQWLNSKFSLRANMKSLVYEGHANNDKIELSITSLPGKKQFNKEFFSKCSFILFEFGLTTFDSGKKTIHEKLALDYKVLKNILSWVDKYSYYKVHIIILLWDISDSGISSAEAISELKLTKFLGSRNVKDVVFCNMSSEKGTINDIFSQAWYKIAHDFNAELTLRGQRHTDKLRKLKNINLEEEHQRQRRREEISGSNNIKQLESEMLNRAKRLRAFENLTSTAGTRPRPSLNPSLNPSANPLPRRASNQLSNSSAIVNKSIAQIISQRNNRSNVTSASSNSTFFNTTMINSANGSILNGFGRGVVEESTPINSPKRNSNSTLDLNLSSKERREKLRETVASIKNKYKRSTLSKEGDSTG</sequence>
<dbReference type="GO" id="GO:0005635">
    <property type="term" value="C:nuclear envelope"/>
    <property type="evidence" value="ECO:0007669"/>
    <property type="project" value="UniProtKB-SubCell"/>
</dbReference>
<dbReference type="GO" id="GO:0006406">
    <property type="term" value="P:mRNA export from nucleus"/>
    <property type="evidence" value="ECO:0007669"/>
    <property type="project" value="UniProtKB-UniRule"/>
</dbReference>
<evidence type="ECO:0000313" key="9">
    <source>
        <dbReference type="EMBL" id="KAI3406754.2"/>
    </source>
</evidence>
<gene>
    <name evidence="9" type="ORF">KGF56_000359</name>
</gene>
<dbReference type="GO" id="GO:0005737">
    <property type="term" value="C:cytoplasm"/>
    <property type="evidence" value="ECO:0007669"/>
    <property type="project" value="TreeGrafter"/>
</dbReference>
<feature type="compositionally biased region" description="Low complexity" evidence="6">
    <location>
        <begin position="43"/>
        <end position="61"/>
    </location>
</feature>
<feature type="region of interest" description="Disordered" evidence="6">
    <location>
        <begin position="756"/>
        <end position="781"/>
    </location>
</feature>
<evidence type="ECO:0000256" key="3">
    <source>
        <dbReference type="ARBA" id="ARBA00023242"/>
    </source>
</evidence>
<accession>A0AAI9T1A1</accession>
<dbReference type="Pfam" id="PF03399">
    <property type="entry name" value="SAC3_GANP"/>
    <property type="match status" value="1"/>
</dbReference>
<dbReference type="FunFam" id="1.25.40.990:FF:000008">
    <property type="entry name" value="Nuclear mRNA export protein SAC3"/>
    <property type="match status" value="1"/>
</dbReference>
<feature type="compositionally biased region" description="Low complexity" evidence="6">
    <location>
        <begin position="1237"/>
        <end position="1255"/>
    </location>
</feature>
<comment type="similarity">
    <text evidence="4 5">Belongs to the SAC3 family.</text>
</comment>
<feature type="compositionally biased region" description="Low complexity" evidence="6">
    <location>
        <begin position="7"/>
        <end position="27"/>
    </location>
</feature>
<evidence type="ECO:0000259" key="8">
    <source>
        <dbReference type="Pfam" id="PF12209"/>
    </source>
</evidence>
<dbReference type="GO" id="GO:0042274">
    <property type="term" value="P:ribosomal small subunit biogenesis"/>
    <property type="evidence" value="ECO:0007669"/>
    <property type="project" value="UniProtKB-UniRule"/>
</dbReference>
<dbReference type="PANTHER" id="PTHR12436">
    <property type="entry name" value="80 KDA MCM3-ASSOCIATED PROTEIN"/>
    <property type="match status" value="1"/>
</dbReference>
<keyword evidence="10" id="KW-1185">Reference proteome</keyword>
<comment type="subcellular location">
    <subcellularLocation>
        <location evidence="1 5">Nucleus envelope</location>
    </subcellularLocation>
</comment>
<dbReference type="Gene3D" id="1.25.40.990">
    <property type="match status" value="1"/>
</dbReference>
<organism evidence="9 10">
    <name type="scientific">Candida oxycetoniae</name>
    <dbReference type="NCBI Taxonomy" id="497107"/>
    <lineage>
        <taxon>Eukaryota</taxon>
        <taxon>Fungi</taxon>
        <taxon>Dikarya</taxon>
        <taxon>Ascomycota</taxon>
        <taxon>Saccharomycotina</taxon>
        <taxon>Pichiomycetes</taxon>
        <taxon>Debaryomycetaceae</taxon>
        <taxon>Candida/Lodderomyces clade</taxon>
        <taxon>Candida</taxon>
    </lineage>
</organism>
<dbReference type="Gene3D" id="6.10.250.2880">
    <property type="match status" value="1"/>
</dbReference>
<evidence type="ECO:0000256" key="6">
    <source>
        <dbReference type="SAM" id="MobiDB-lite"/>
    </source>
</evidence>
<dbReference type="Proteomes" id="UP001202479">
    <property type="component" value="Unassembled WGS sequence"/>
</dbReference>
<keyword evidence="2" id="KW-0597">Phosphoprotein</keyword>
<dbReference type="PIRSF" id="PIRSF037320">
    <property type="entry name" value="mRNA_export_factor_Sac3"/>
    <property type="match status" value="1"/>
</dbReference>
<feature type="region of interest" description="Disordered" evidence="6">
    <location>
        <begin position="39"/>
        <end position="90"/>
    </location>
</feature>
<dbReference type="InterPro" id="IPR005062">
    <property type="entry name" value="SAC3/GANP/THP3_conserved"/>
</dbReference>
<evidence type="ECO:0000256" key="1">
    <source>
        <dbReference type="ARBA" id="ARBA00004259"/>
    </source>
</evidence>
<dbReference type="EMBL" id="JAHUZD010000021">
    <property type="protein sequence ID" value="KAI3406754.2"/>
    <property type="molecule type" value="Genomic_DNA"/>
</dbReference>
<dbReference type="GeneID" id="73377976"/>
<proteinExistence type="inferred from homology"/>
<feature type="compositionally biased region" description="Basic and acidic residues" evidence="6">
    <location>
        <begin position="71"/>
        <end position="85"/>
    </location>
</feature>
<feature type="region of interest" description="Disordered" evidence="6">
    <location>
        <begin position="1"/>
        <end position="27"/>
    </location>
</feature>
<dbReference type="InterPro" id="IPR045107">
    <property type="entry name" value="SAC3/GANP/THP3"/>
</dbReference>
<dbReference type="PANTHER" id="PTHR12436:SF3">
    <property type="entry name" value="GERMINAL-CENTER ASSOCIATED NUCLEAR PROTEIN"/>
    <property type="match status" value="1"/>
</dbReference>
<name>A0AAI9T1A1_9ASCO</name>
<feature type="domain" description="SAC3/GANP/THP3 conserved" evidence="7">
    <location>
        <begin position="231"/>
        <end position="527"/>
    </location>
</feature>
<dbReference type="GO" id="GO:0070390">
    <property type="term" value="C:transcription export complex 2"/>
    <property type="evidence" value="ECO:0007669"/>
    <property type="project" value="UniProtKB-UniRule"/>
</dbReference>
<keyword evidence="3 5" id="KW-0539">Nucleus</keyword>
<feature type="compositionally biased region" description="Low complexity" evidence="6">
    <location>
        <begin position="1328"/>
        <end position="1338"/>
    </location>
</feature>
<evidence type="ECO:0000259" key="7">
    <source>
        <dbReference type="Pfam" id="PF03399"/>
    </source>
</evidence>
<comment type="caution">
    <text evidence="9">The sequence shown here is derived from an EMBL/GenBank/DDBJ whole genome shotgun (WGS) entry which is preliminary data.</text>
</comment>
<dbReference type="Pfam" id="PF12209">
    <property type="entry name" value="SAC3"/>
    <property type="match status" value="1"/>
</dbReference>
<feature type="compositionally biased region" description="Low complexity" evidence="6">
    <location>
        <begin position="756"/>
        <end position="768"/>
    </location>
</feature>
<evidence type="ECO:0000256" key="4">
    <source>
        <dbReference type="ARBA" id="ARBA00038443"/>
    </source>
</evidence>
<feature type="domain" description="SAC3 helical" evidence="8">
    <location>
        <begin position="821"/>
        <end position="892"/>
    </location>
</feature>
<evidence type="ECO:0000313" key="10">
    <source>
        <dbReference type="Proteomes" id="UP001202479"/>
    </source>
</evidence>